<comment type="caution">
    <text evidence="11">The sequence shown here is derived from an EMBL/GenBank/DDBJ whole genome shotgun (WGS) entry which is preliminary data.</text>
</comment>
<dbReference type="AlphaFoldDB" id="A0A8K0IR79"/>
<proteinExistence type="inferred from homology"/>
<evidence type="ECO:0000256" key="3">
    <source>
        <dbReference type="ARBA" id="ARBA00022528"/>
    </source>
</evidence>
<evidence type="ECO:0000256" key="5">
    <source>
        <dbReference type="ARBA" id="ARBA00022801"/>
    </source>
</evidence>
<name>A0A8K0IR79_COCNU</name>
<dbReference type="GO" id="GO:0009507">
    <property type="term" value="C:chloroplast"/>
    <property type="evidence" value="ECO:0007669"/>
    <property type="project" value="UniProtKB-SubCell"/>
</dbReference>
<organism evidence="11 12">
    <name type="scientific">Cocos nucifera</name>
    <name type="common">Coconut palm</name>
    <dbReference type="NCBI Taxonomy" id="13894"/>
    <lineage>
        <taxon>Eukaryota</taxon>
        <taxon>Viridiplantae</taxon>
        <taxon>Streptophyta</taxon>
        <taxon>Embryophyta</taxon>
        <taxon>Tracheophyta</taxon>
        <taxon>Spermatophyta</taxon>
        <taxon>Magnoliopsida</taxon>
        <taxon>Liliopsida</taxon>
        <taxon>Arecaceae</taxon>
        <taxon>Arecoideae</taxon>
        <taxon>Cocoseae</taxon>
        <taxon>Attaleinae</taxon>
        <taxon>Cocos</taxon>
    </lineage>
</organism>
<comment type="subcellular location">
    <subcellularLocation>
        <location evidence="1">Plastid</location>
        <location evidence="1">Chloroplast</location>
    </subcellularLocation>
</comment>
<gene>
    <name evidence="11" type="ORF">COCNU_12G003800</name>
</gene>
<protein>
    <submittedName>
        <fullName evidence="11">Putative phospholipase A(1) DAD1, chloroplastic-like</fullName>
    </submittedName>
</protein>
<dbReference type="GO" id="GO:0004620">
    <property type="term" value="F:phospholipase activity"/>
    <property type="evidence" value="ECO:0007669"/>
    <property type="project" value="UniProtKB-ARBA"/>
</dbReference>
<evidence type="ECO:0000256" key="9">
    <source>
        <dbReference type="SAM" id="MobiDB-lite"/>
    </source>
</evidence>
<evidence type="ECO:0000256" key="1">
    <source>
        <dbReference type="ARBA" id="ARBA00004229"/>
    </source>
</evidence>
<feature type="domain" description="Fungal lipase-type" evidence="10">
    <location>
        <begin position="104"/>
        <end position="215"/>
    </location>
</feature>
<keyword evidence="8" id="KW-0443">Lipid metabolism</keyword>
<accession>A0A8K0IR79</accession>
<evidence type="ECO:0000256" key="2">
    <source>
        <dbReference type="ARBA" id="ARBA00010701"/>
    </source>
</evidence>
<dbReference type="EMBL" id="CM017883">
    <property type="protein sequence ID" value="KAG1365380.1"/>
    <property type="molecule type" value="Genomic_DNA"/>
</dbReference>
<feature type="region of interest" description="Disordered" evidence="9">
    <location>
        <begin position="29"/>
        <end position="50"/>
    </location>
</feature>
<reference evidence="11" key="1">
    <citation type="journal article" date="2017" name="Gigascience">
        <title>The genome draft of coconut (Cocos nucifera).</title>
        <authorList>
            <person name="Xiao Y."/>
            <person name="Xu P."/>
            <person name="Fan H."/>
            <person name="Baudouin L."/>
            <person name="Xia W."/>
            <person name="Bocs S."/>
            <person name="Xu J."/>
            <person name="Li Q."/>
            <person name="Guo A."/>
            <person name="Zhou L."/>
            <person name="Li J."/>
            <person name="Wu Y."/>
            <person name="Ma Z."/>
            <person name="Armero A."/>
            <person name="Issali A.E."/>
            <person name="Liu N."/>
            <person name="Peng M."/>
            <person name="Yang Y."/>
        </authorList>
    </citation>
    <scope>NUCLEOTIDE SEQUENCE</scope>
    <source>
        <tissue evidence="11">Spear leaf of Hainan Tall coconut</tissue>
    </source>
</reference>
<keyword evidence="3" id="KW-0150">Chloroplast</keyword>
<keyword evidence="7" id="KW-0442">Lipid degradation</keyword>
<evidence type="ECO:0000313" key="11">
    <source>
        <dbReference type="EMBL" id="KAG1365380.1"/>
    </source>
</evidence>
<evidence type="ECO:0000259" key="10">
    <source>
        <dbReference type="Pfam" id="PF01764"/>
    </source>
</evidence>
<evidence type="ECO:0000256" key="6">
    <source>
        <dbReference type="ARBA" id="ARBA00022946"/>
    </source>
</evidence>
<evidence type="ECO:0000313" key="12">
    <source>
        <dbReference type="Proteomes" id="UP000797356"/>
    </source>
</evidence>
<evidence type="ECO:0000256" key="8">
    <source>
        <dbReference type="ARBA" id="ARBA00023098"/>
    </source>
</evidence>
<keyword evidence="5" id="KW-0378">Hydrolase</keyword>
<sequence length="218" mass="23273">MRSAPRSSAMASLSRLFIPSSTLILPPSPTLPAASPRTPSSSSAISPTPAATSPTISKLLHSTPPLGPLRPCLALLLLQLDQLHYIAVCQDKDEITCLGRCDVVIAFHGTATCLEWLKNLHATLPHLPCPFPSSAFQLELMVEHGLWSLFNSLDSVRQSLHNEVHDKIAQLLNAYEGKGHPLDLTGTGYNLGAALAGDIVTTSQDAPMVTVVSFGYIC</sequence>
<comment type="similarity">
    <text evidence="2">Belongs to the AB hydrolase superfamily. Lipase family.</text>
</comment>
<dbReference type="InterPro" id="IPR002921">
    <property type="entry name" value="Fungal_lipase-type"/>
</dbReference>
<keyword evidence="12" id="KW-1185">Reference proteome</keyword>
<dbReference type="Proteomes" id="UP000797356">
    <property type="component" value="Chromosome 12"/>
</dbReference>
<keyword evidence="6" id="KW-0809">Transit peptide</keyword>
<keyword evidence="4" id="KW-0934">Plastid</keyword>
<evidence type="ECO:0000256" key="4">
    <source>
        <dbReference type="ARBA" id="ARBA00022640"/>
    </source>
</evidence>
<dbReference type="PANTHER" id="PTHR31403">
    <property type="entry name" value="PHOSPHOLIPASE A1-IBETA2, CHLOROPLASTIC"/>
    <property type="match status" value="1"/>
</dbReference>
<reference evidence="11" key="2">
    <citation type="submission" date="2019-07" db="EMBL/GenBank/DDBJ databases">
        <authorList>
            <person name="Yang Y."/>
            <person name="Bocs S."/>
            <person name="Baudouin L."/>
        </authorList>
    </citation>
    <scope>NUCLEOTIDE SEQUENCE</scope>
    <source>
        <tissue evidence="11">Spear leaf of Hainan Tall coconut</tissue>
    </source>
</reference>
<dbReference type="Gene3D" id="3.40.50.1820">
    <property type="entry name" value="alpha/beta hydrolase"/>
    <property type="match status" value="1"/>
</dbReference>
<dbReference type="Pfam" id="PF01764">
    <property type="entry name" value="Lipase_3"/>
    <property type="match status" value="1"/>
</dbReference>
<dbReference type="GO" id="GO:0016042">
    <property type="term" value="P:lipid catabolic process"/>
    <property type="evidence" value="ECO:0007669"/>
    <property type="project" value="UniProtKB-KW"/>
</dbReference>
<dbReference type="PANTHER" id="PTHR31403:SF54">
    <property type="entry name" value="PHOSPHOLIPASE A(1) DAD1, CHLOROPLASTIC"/>
    <property type="match status" value="1"/>
</dbReference>
<dbReference type="InterPro" id="IPR029058">
    <property type="entry name" value="AB_hydrolase_fold"/>
</dbReference>
<dbReference type="OrthoDB" id="426718at2759"/>
<dbReference type="SUPFAM" id="SSF53474">
    <property type="entry name" value="alpha/beta-Hydrolases"/>
    <property type="match status" value="1"/>
</dbReference>
<evidence type="ECO:0000256" key="7">
    <source>
        <dbReference type="ARBA" id="ARBA00022963"/>
    </source>
</evidence>